<feature type="region of interest" description="Disordered" evidence="1">
    <location>
        <begin position="100"/>
        <end position="122"/>
    </location>
</feature>
<evidence type="ECO:0000313" key="2">
    <source>
        <dbReference type="EMBL" id="KAG0473489.1"/>
    </source>
</evidence>
<evidence type="ECO:0000313" key="4">
    <source>
        <dbReference type="Proteomes" id="UP000636800"/>
    </source>
</evidence>
<dbReference type="PANTHER" id="PTHR33738">
    <property type="entry name" value="EMB|CAB82975.1"/>
    <property type="match status" value="1"/>
</dbReference>
<name>A0A835QPB9_VANPL</name>
<sequence>MEKKKSLAEELFPTREAAQAKYDILSSIFPPHQMVDGKCSSHSEWKYSSQDAKTNNSSGKNHSSDKWNGNPIYLCVLPESCLMSSSVNYGGRDDDYIPDYSSTNTGMAYNPKKKEEDESDDSDVAIRGDWWLGSYYY</sequence>
<accession>A0A835QPB9</accession>
<feature type="compositionally biased region" description="Polar residues" evidence="1">
    <location>
        <begin position="49"/>
        <end position="61"/>
    </location>
</feature>
<evidence type="ECO:0000313" key="5">
    <source>
        <dbReference type="Proteomes" id="UP000639772"/>
    </source>
</evidence>
<evidence type="ECO:0000313" key="3">
    <source>
        <dbReference type="EMBL" id="KAG0475179.1"/>
    </source>
</evidence>
<dbReference type="EMBL" id="JADCNL010000007">
    <property type="protein sequence ID" value="KAG0473489.1"/>
    <property type="molecule type" value="Genomic_DNA"/>
</dbReference>
<organism evidence="2 4">
    <name type="scientific">Vanilla planifolia</name>
    <name type="common">Vanilla</name>
    <dbReference type="NCBI Taxonomy" id="51239"/>
    <lineage>
        <taxon>Eukaryota</taxon>
        <taxon>Viridiplantae</taxon>
        <taxon>Streptophyta</taxon>
        <taxon>Embryophyta</taxon>
        <taxon>Tracheophyta</taxon>
        <taxon>Spermatophyta</taxon>
        <taxon>Magnoliopsida</taxon>
        <taxon>Liliopsida</taxon>
        <taxon>Asparagales</taxon>
        <taxon>Orchidaceae</taxon>
        <taxon>Vanilloideae</taxon>
        <taxon>Vanilleae</taxon>
        <taxon>Vanilla</taxon>
    </lineage>
</organism>
<evidence type="ECO:0000256" key="1">
    <source>
        <dbReference type="SAM" id="MobiDB-lite"/>
    </source>
</evidence>
<dbReference type="AlphaFoldDB" id="A0A835QPB9"/>
<comment type="caution">
    <text evidence="2">The sequence shown here is derived from an EMBL/GenBank/DDBJ whole genome shotgun (WGS) entry which is preliminary data.</text>
</comment>
<proteinExistence type="predicted"/>
<dbReference type="EMBL" id="JADCNM010000007">
    <property type="protein sequence ID" value="KAG0475179.1"/>
    <property type="molecule type" value="Genomic_DNA"/>
</dbReference>
<reference evidence="4 5" key="1">
    <citation type="journal article" date="2020" name="Nat. Food">
        <title>A phased Vanilla planifolia genome enables genetic improvement of flavour and production.</title>
        <authorList>
            <person name="Hasing T."/>
            <person name="Tang H."/>
            <person name="Brym M."/>
            <person name="Khazi F."/>
            <person name="Huang T."/>
            <person name="Chambers A.H."/>
        </authorList>
    </citation>
    <scope>NUCLEOTIDE SEQUENCE [LARGE SCALE GENOMIC DNA]</scope>
    <source>
        <tissue evidence="2">Leaf</tissue>
    </source>
</reference>
<keyword evidence="4" id="KW-1185">Reference proteome</keyword>
<dbReference type="Proteomes" id="UP000639772">
    <property type="component" value="Chromosome 7"/>
</dbReference>
<protein>
    <submittedName>
        <fullName evidence="2">Uncharacterized protein</fullName>
    </submittedName>
</protein>
<dbReference type="Proteomes" id="UP000636800">
    <property type="component" value="Chromosome 7"/>
</dbReference>
<feature type="region of interest" description="Disordered" evidence="1">
    <location>
        <begin position="49"/>
        <end position="68"/>
    </location>
</feature>
<dbReference type="PANTHER" id="PTHR33738:SF8">
    <property type="entry name" value="OS05G0454500 PROTEIN"/>
    <property type="match status" value="1"/>
</dbReference>
<gene>
    <name evidence="3" type="ORF">HPP92_014865</name>
    <name evidence="2" type="ORF">HPP92_015346</name>
</gene>
<dbReference type="OrthoDB" id="1733797at2759"/>